<dbReference type="InterPro" id="IPR011701">
    <property type="entry name" value="MFS"/>
</dbReference>
<feature type="transmembrane region" description="Helical" evidence="5">
    <location>
        <begin position="178"/>
        <end position="197"/>
    </location>
</feature>
<sequence>MSSTRTVLICFAIGLNAFCAGGMLTFPIMSPSLAAHNKLSQPQLTTIVLSGMMSQYPIAPFVGYLVDRKGPAICSLIAAFLFVFGFGGFAVEVNNTAIEKASLATFYRLTFYFLLAGLGTVFSYCSSLFSASKLFPSHIGLASGASMALFGLSPFFLSVLATNYFTDPITGLLNVSRYMTFLAFLTAAVYTFSALVLRSAPGAADLTVDIRATEGVGPGESTPLLASDSPSLNPPKIEHTTSEILKTGDFWLLAVFCLLTLGVSEMIISNIGGISMSLPHSLPHLMTGPTTRKSSIAFQVNLISIANTGARILVGILADCISPAATYLPTGVLAFPKKPAISRFVFLFGSAIVLLVTFIWMEVGVQSQGNLWALSIGTGLSYSTVFTVLPALISSLWGINNIGRNFGIMMYAPFTGTPLFSYMYALISASHKEEGETICRGRPCWQLTFYLAIVASCISLFNSIILWRRWRGKI</sequence>
<dbReference type="OrthoDB" id="410267at2759"/>
<dbReference type="PANTHER" id="PTHR21576:SF158">
    <property type="entry name" value="RIBOSOMAL RNA-PROCESSING PROTEIN 12-LIKE CONSERVED DOMAIN-CONTAINING PROTEIN"/>
    <property type="match status" value="1"/>
</dbReference>
<evidence type="ECO:0000256" key="2">
    <source>
        <dbReference type="ARBA" id="ARBA00022692"/>
    </source>
</evidence>
<keyword evidence="2 5" id="KW-0812">Transmembrane</keyword>
<feature type="transmembrane region" description="Helical" evidence="5">
    <location>
        <begin position="73"/>
        <end position="91"/>
    </location>
</feature>
<feature type="transmembrane region" description="Helical" evidence="5">
    <location>
        <begin position="141"/>
        <end position="166"/>
    </location>
</feature>
<feature type="transmembrane region" description="Helical" evidence="5">
    <location>
        <begin position="380"/>
        <end position="399"/>
    </location>
</feature>
<dbReference type="AlphaFoldDB" id="A0A0C3CZG1"/>
<gene>
    <name evidence="6" type="ORF">M413DRAFT_60819</name>
</gene>
<evidence type="ECO:0000256" key="1">
    <source>
        <dbReference type="ARBA" id="ARBA00004141"/>
    </source>
</evidence>
<reference evidence="6 7" key="1">
    <citation type="submission" date="2014-04" db="EMBL/GenBank/DDBJ databases">
        <authorList>
            <consortium name="DOE Joint Genome Institute"/>
            <person name="Kuo A."/>
            <person name="Gay G."/>
            <person name="Dore J."/>
            <person name="Kohler A."/>
            <person name="Nagy L.G."/>
            <person name="Floudas D."/>
            <person name="Copeland A."/>
            <person name="Barry K.W."/>
            <person name="Cichocki N."/>
            <person name="Veneault-Fourrey C."/>
            <person name="LaButti K."/>
            <person name="Lindquist E.A."/>
            <person name="Lipzen A."/>
            <person name="Lundell T."/>
            <person name="Morin E."/>
            <person name="Murat C."/>
            <person name="Sun H."/>
            <person name="Tunlid A."/>
            <person name="Henrissat B."/>
            <person name="Grigoriev I.V."/>
            <person name="Hibbett D.S."/>
            <person name="Martin F."/>
            <person name="Nordberg H.P."/>
            <person name="Cantor M.N."/>
            <person name="Hua S.X."/>
        </authorList>
    </citation>
    <scope>NUCLEOTIDE SEQUENCE [LARGE SCALE GENOMIC DNA]</scope>
    <source>
        <strain evidence="7">h7</strain>
    </source>
</reference>
<keyword evidence="3 5" id="KW-1133">Transmembrane helix</keyword>
<feature type="transmembrane region" description="Helical" evidence="5">
    <location>
        <begin position="250"/>
        <end position="276"/>
    </location>
</feature>
<evidence type="ECO:0008006" key="8">
    <source>
        <dbReference type="Google" id="ProtNLM"/>
    </source>
</evidence>
<dbReference type="SUPFAM" id="SSF103473">
    <property type="entry name" value="MFS general substrate transporter"/>
    <property type="match status" value="1"/>
</dbReference>
<dbReference type="HOGENOM" id="CLU_012596_2_1_1"/>
<feature type="transmembrane region" description="Helical" evidence="5">
    <location>
        <begin position="447"/>
        <end position="467"/>
    </location>
</feature>
<keyword evidence="7" id="KW-1185">Reference proteome</keyword>
<dbReference type="Gene3D" id="1.20.1250.20">
    <property type="entry name" value="MFS general substrate transporter like domains"/>
    <property type="match status" value="1"/>
</dbReference>
<feature type="transmembrane region" description="Helical" evidence="5">
    <location>
        <begin position="44"/>
        <end position="66"/>
    </location>
</feature>
<dbReference type="GO" id="GO:0000329">
    <property type="term" value="C:fungal-type vacuole membrane"/>
    <property type="evidence" value="ECO:0007669"/>
    <property type="project" value="TreeGrafter"/>
</dbReference>
<dbReference type="Proteomes" id="UP000053424">
    <property type="component" value="Unassembled WGS sequence"/>
</dbReference>
<dbReference type="PANTHER" id="PTHR21576">
    <property type="entry name" value="UNCHARACTERIZED NODULIN-LIKE PROTEIN"/>
    <property type="match status" value="1"/>
</dbReference>
<keyword evidence="4 5" id="KW-0472">Membrane</keyword>
<dbReference type="STRING" id="686832.A0A0C3CZG1"/>
<evidence type="ECO:0000313" key="7">
    <source>
        <dbReference type="Proteomes" id="UP000053424"/>
    </source>
</evidence>
<feature type="transmembrane region" description="Helical" evidence="5">
    <location>
        <begin position="111"/>
        <end position="129"/>
    </location>
</feature>
<accession>A0A0C3CZG1</accession>
<feature type="transmembrane region" description="Helical" evidence="5">
    <location>
        <begin position="406"/>
        <end position="427"/>
    </location>
</feature>
<organism evidence="6 7">
    <name type="scientific">Hebeloma cylindrosporum</name>
    <dbReference type="NCBI Taxonomy" id="76867"/>
    <lineage>
        <taxon>Eukaryota</taxon>
        <taxon>Fungi</taxon>
        <taxon>Dikarya</taxon>
        <taxon>Basidiomycota</taxon>
        <taxon>Agaricomycotina</taxon>
        <taxon>Agaricomycetes</taxon>
        <taxon>Agaricomycetidae</taxon>
        <taxon>Agaricales</taxon>
        <taxon>Agaricineae</taxon>
        <taxon>Hymenogastraceae</taxon>
        <taxon>Hebeloma</taxon>
    </lineage>
</organism>
<comment type="subcellular location">
    <subcellularLocation>
        <location evidence="1">Membrane</location>
        <topology evidence="1">Multi-pass membrane protein</topology>
    </subcellularLocation>
</comment>
<evidence type="ECO:0000256" key="5">
    <source>
        <dbReference type="SAM" id="Phobius"/>
    </source>
</evidence>
<evidence type="ECO:0000256" key="3">
    <source>
        <dbReference type="ARBA" id="ARBA00022989"/>
    </source>
</evidence>
<feature type="transmembrane region" description="Helical" evidence="5">
    <location>
        <begin position="340"/>
        <end position="360"/>
    </location>
</feature>
<dbReference type="GO" id="GO:0022857">
    <property type="term" value="F:transmembrane transporter activity"/>
    <property type="evidence" value="ECO:0007669"/>
    <property type="project" value="InterPro"/>
</dbReference>
<reference evidence="7" key="2">
    <citation type="submission" date="2015-01" db="EMBL/GenBank/DDBJ databases">
        <title>Evolutionary Origins and Diversification of the Mycorrhizal Mutualists.</title>
        <authorList>
            <consortium name="DOE Joint Genome Institute"/>
            <consortium name="Mycorrhizal Genomics Consortium"/>
            <person name="Kohler A."/>
            <person name="Kuo A."/>
            <person name="Nagy L.G."/>
            <person name="Floudas D."/>
            <person name="Copeland A."/>
            <person name="Barry K.W."/>
            <person name="Cichocki N."/>
            <person name="Veneault-Fourrey C."/>
            <person name="LaButti K."/>
            <person name="Lindquist E.A."/>
            <person name="Lipzen A."/>
            <person name="Lundell T."/>
            <person name="Morin E."/>
            <person name="Murat C."/>
            <person name="Riley R."/>
            <person name="Ohm R."/>
            <person name="Sun H."/>
            <person name="Tunlid A."/>
            <person name="Henrissat B."/>
            <person name="Grigoriev I.V."/>
            <person name="Hibbett D.S."/>
            <person name="Martin F."/>
        </authorList>
    </citation>
    <scope>NUCLEOTIDE SEQUENCE [LARGE SCALE GENOMIC DNA]</scope>
    <source>
        <strain evidence="7">h7</strain>
    </source>
</reference>
<dbReference type="Pfam" id="PF07690">
    <property type="entry name" value="MFS_1"/>
    <property type="match status" value="1"/>
</dbReference>
<name>A0A0C3CZG1_HEBCY</name>
<dbReference type="EMBL" id="KN831768">
    <property type="protein sequence ID" value="KIM49231.1"/>
    <property type="molecule type" value="Genomic_DNA"/>
</dbReference>
<evidence type="ECO:0000256" key="4">
    <source>
        <dbReference type="ARBA" id="ARBA00023136"/>
    </source>
</evidence>
<dbReference type="InterPro" id="IPR036259">
    <property type="entry name" value="MFS_trans_sf"/>
</dbReference>
<proteinExistence type="predicted"/>
<protein>
    <recommendedName>
        <fullName evidence="8">Nodulin-like domain-containing protein</fullName>
    </recommendedName>
</protein>
<feature type="transmembrane region" description="Helical" evidence="5">
    <location>
        <begin position="296"/>
        <end position="319"/>
    </location>
</feature>
<evidence type="ECO:0000313" key="6">
    <source>
        <dbReference type="EMBL" id="KIM49231.1"/>
    </source>
</evidence>